<evidence type="ECO:0000313" key="5">
    <source>
        <dbReference type="EMBL" id="MTD13863.1"/>
    </source>
</evidence>
<keyword evidence="6" id="KW-1185">Reference proteome</keyword>
<dbReference type="Gene3D" id="3.40.50.300">
    <property type="entry name" value="P-loop containing nucleotide triphosphate hydrolases"/>
    <property type="match status" value="1"/>
</dbReference>
<feature type="domain" description="ABC transporter" evidence="4">
    <location>
        <begin position="5"/>
        <end position="250"/>
    </location>
</feature>
<comment type="caution">
    <text evidence="5">The sequence shown here is derived from an EMBL/GenBank/DDBJ whole genome shotgun (WGS) entry which is preliminary data.</text>
</comment>
<protein>
    <submittedName>
        <fullName evidence="5">ATP-binding cassette domain-containing protein</fullName>
    </submittedName>
</protein>
<dbReference type="EMBL" id="WLYK01000001">
    <property type="protein sequence ID" value="MTD13863.1"/>
    <property type="molecule type" value="Genomic_DNA"/>
</dbReference>
<dbReference type="GO" id="GO:0005524">
    <property type="term" value="F:ATP binding"/>
    <property type="evidence" value="ECO:0007669"/>
    <property type="project" value="UniProtKB-KW"/>
</dbReference>
<evidence type="ECO:0000259" key="4">
    <source>
        <dbReference type="PROSITE" id="PS50893"/>
    </source>
</evidence>
<dbReference type="InterPro" id="IPR051120">
    <property type="entry name" value="ABC_AA/LPS_Transport"/>
</dbReference>
<dbReference type="PROSITE" id="PS50893">
    <property type="entry name" value="ABC_TRANSPORTER_2"/>
    <property type="match status" value="1"/>
</dbReference>
<dbReference type="SUPFAM" id="SSF52540">
    <property type="entry name" value="P-loop containing nucleoside triphosphate hydrolases"/>
    <property type="match status" value="1"/>
</dbReference>
<dbReference type="GO" id="GO:0016887">
    <property type="term" value="F:ATP hydrolysis activity"/>
    <property type="evidence" value="ECO:0007669"/>
    <property type="project" value="InterPro"/>
</dbReference>
<dbReference type="CDD" id="cd03219">
    <property type="entry name" value="ABC_Mj1267_LivG_branched"/>
    <property type="match status" value="1"/>
</dbReference>
<dbReference type="PANTHER" id="PTHR45772">
    <property type="entry name" value="CONSERVED COMPONENT OF ABC TRANSPORTER FOR NATURAL AMINO ACIDS-RELATED"/>
    <property type="match status" value="1"/>
</dbReference>
<proteinExistence type="predicted"/>
<gene>
    <name evidence="5" type="ORF">GIS00_07900</name>
</gene>
<organism evidence="5 6">
    <name type="scientific">Nakamurella alba</name>
    <dbReference type="NCBI Taxonomy" id="2665158"/>
    <lineage>
        <taxon>Bacteria</taxon>
        <taxon>Bacillati</taxon>
        <taxon>Actinomycetota</taxon>
        <taxon>Actinomycetes</taxon>
        <taxon>Nakamurellales</taxon>
        <taxon>Nakamurellaceae</taxon>
        <taxon>Nakamurella</taxon>
    </lineage>
</organism>
<dbReference type="InterPro" id="IPR003593">
    <property type="entry name" value="AAA+_ATPase"/>
</dbReference>
<evidence type="ECO:0000313" key="6">
    <source>
        <dbReference type="Proteomes" id="UP000460221"/>
    </source>
</evidence>
<dbReference type="RefSeq" id="WP_154767618.1">
    <property type="nucleotide sequence ID" value="NZ_WLYK01000001.1"/>
</dbReference>
<dbReference type="InterPro" id="IPR027417">
    <property type="entry name" value="P-loop_NTPase"/>
</dbReference>
<evidence type="ECO:0000256" key="1">
    <source>
        <dbReference type="ARBA" id="ARBA00022448"/>
    </source>
</evidence>
<dbReference type="AlphaFoldDB" id="A0A7K1FKV2"/>
<reference evidence="5 6" key="1">
    <citation type="submission" date="2019-11" db="EMBL/GenBank/DDBJ databases">
        <authorList>
            <person name="Jiang L.-Q."/>
        </authorList>
    </citation>
    <scope>NUCLEOTIDE SEQUENCE [LARGE SCALE GENOMIC DNA]</scope>
    <source>
        <strain evidence="5 6">YIM 132087</strain>
    </source>
</reference>
<keyword evidence="1" id="KW-0813">Transport</keyword>
<sequence length="261" mass="27623">MTPMLEVDDLKVHFGGVKAVDGVSFTVEQGSLCGLVGPNGSGKTTTINAISALVHLTAGSISVGGRVSSGRTASVIARSGVRRTFQAIRLLPDLTVLQNAMLGADDGEKVLQPAFAPWRAARAQRRAREAAMTALERVGVAHLASVRPTALPYGHQRRVEIARALAGEPDLLLLDEPVAGMSPAERIEIGELLLSLKADGTTQLLIEHDLGMVTRVCDFLVVMDFGKVIASGDPVPTTRNELVREAYFGRKHVAADDSLGA</sequence>
<name>A0A7K1FKV2_9ACTN</name>
<evidence type="ECO:0000256" key="3">
    <source>
        <dbReference type="ARBA" id="ARBA00022840"/>
    </source>
</evidence>
<dbReference type="Pfam" id="PF00005">
    <property type="entry name" value="ABC_tran"/>
    <property type="match status" value="1"/>
</dbReference>
<dbReference type="Proteomes" id="UP000460221">
    <property type="component" value="Unassembled WGS sequence"/>
</dbReference>
<accession>A0A7K1FKV2</accession>
<evidence type="ECO:0000256" key="2">
    <source>
        <dbReference type="ARBA" id="ARBA00022741"/>
    </source>
</evidence>
<dbReference type="SMART" id="SM00382">
    <property type="entry name" value="AAA"/>
    <property type="match status" value="1"/>
</dbReference>
<dbReference type="GO" id="GO:0005886">
    <property type="term" value="C:plasma membrane"/>
    <property type="evidence" value="ECO:0007669"/>
    <property type="project" value="TreeGrafter"/>
</dbReference>
<keyword evidence="3 5" id="KW-0067">ATP-binding</keyword>
<dbReference type="InterPro" id="IPR003439">
    <property type="entry name" value="ABC_transporter-like_ATP-bd"/>
</dbReference>
<keyword evidence="2" id="KW-0547">Nucleotide-binding</keyword>